<keyword evidence="1" id="KW-1133">Transmembrane helix</keyword>
<name>A0ABU3NMK1_9CHLR</name>
<keyword evidence="1" id="KW-0812">Transmembrane</keyword>
<protein>
    <submittedName>
        <fullName evidence="2">Uncharacterized protein</fullName>
    </submittedName>
</protein>
<feature type="transmembrane region" description="Helical" evidence="1">
    <location>
        <begin position="12"/>
        <end position="34"/>
    </location>
</feature>
<evidence type="ECO:0000313" key="2">
    <source>
        <dbReference type="EMBL" id="MDT8898069.1"/>
    </source>
</evidence>
<organism evidence="2 3">
    <name type="scientific">Thermanaerothrix solaris</name>
    <dbReference type="NCBI Taxonomy" id="3058434"/>
    <lineage>
        <taxon>Bacteria</taxon>
        <taxon>Bacillati</taxon>
        <taxon>Chloroflexota</taxon>
        <taxon>Anaerolineae</taxon>
        <taxon>Anaerolineales</taxon>
        <taxon>Anaerolineaceae</taxon>
        <taxon>Thermanaerothrix</taxon>
    </lineage>
</organism>
<comment type="caution">
    <text evidence="2">The sequence shown here is derived from an EMBL/GenBank/DDBJ whole genome shotgun (WGS) entry which is preliminary data.</text>
</comment>
<sequence length="274" mass="29868">MRQVSRRFTGWMLVSTAVLGLLISLIGVVGIWWVRPPLTRALTSSTRLAIGALETTSQGLTVVAQALDLADSSVARLEEAFTTLVTSLGDTVDVLDTLVTLSGRGLPATVQAAQVSLRAAQTSAQVLEGMLYAVTSIPFFPGQPYNPEKPLHQALGEVATSLEGLNTSFTTLETSLEQTGSNLGLIKTEIKHMQEDIQHIRESLQGARDVVRQYQDTAARLLERLHWLEVNLPRLTTLAAIGLTIFLIWLGFNQVAMLSQGLEWLRRDPSIPDA</sequence>
<reference evidence="2 3" key="1">
    <citation type="submission" date="2023-07" db="EMBL/GenBank/DDBJ databases">
        <title>Novel species of Thermanaerothrix with wide hydrolytic capabilities.</title>
        <authorList>
            <person name="Zayulina K.S."/>
            <person name="Podosokorskaya O.A."/>
            <person name="Elcheninov A.G."/>
        </authorList>
    </citation>
    <scope>NUCLEOTIDE SEQUENCE [LARGE SCALE GENOMIC DNA]</scope>
    <source>
        <strain evidence="2 3">4228-RoL</strain>
    </source>
</reference>
<gene>
    <name evidence="2" type="ORF">QYE77_07280</name>
</gene>
<keyword evidence="3" id="KW-1185">Reference proteome</keyword>
<dbReference type="RefSeq" id="WP_315624716.1">
    <property type="nucleotide sequence ID" value="NZ_JAUHMF010000001.1"/>
</dbReference>
<evidence type="ECO:0000256" key="1">
    <source>
        <dbReference type="SAM" id="Phobius"/>
    </source>
</evidence>
<proteinExistence type="predicted"/>
<dbReference type="Proteomes" id="UP001254165">
    <property type="component" value="Unassembled WGS sequence"/>
</dbReference>
<feature type="transmembrane region" description="Helical" evidence="1">
    <location>
        <begin position="238"/>
        <end position="258"/>
    </location>
</feature>
<evidence type="ECO:0000313" key="3">
    <source>
        <dbReference type="Proteomes" id="UP001254165"/>
    </source>
</evidence>
<accession>A0ABU3NMK1</accession>
<keyword evidence="1" id="KW-0472">Membrane</keyword>
<dbReference type="EMBL" id="JAUHMF010000001">
    <property type="protein sequence ID" value="MDT8898069.1"/>
    <property type="molecule type" value="Genomic_DNA"/>
</dbReference>